<protein>
    <submittedName>
        <fullName evidence="1">Sulfotransferase</fullName>
    </submittedName>
</protein>
<comment type="caution">
    <text evidence="1">The sequence shown here is derived from an EMBL/GenBank/DDBJ whole genome shotgun (WGS) entry which is preliminary data.</text>
</comment>
<keyword evidence="2" id="KW-1185">Reference proteome</keyword>
<dbReference type="RefSeq" id="WP_346052461.1">
    <property type="nucleotide sequence ID" value="NZ_JAYGII010000027.1"/>
</dbReference>
<organism evidence="1 2">
    <name type="scientific">Natronospira elongata</name>
    <dbReference type="NCBI Taxonomy" id="3110268"/>
    <lineage>
        <taxon>Bacteria</taxon>
        <taxon>Pseudomonadati</taxon>
        <taxon>Pseudomonadota</taxon>
        <taxon>Gammaproteobacteria</taxon>
        <taxon>Natronospirales</taxon>
        <taxon>Natronospiraceae</taxon>
        <taxon>Natronospira</taxon>
    </lineage>
</organism>
<dbReference type="EMBL" id="JAYGII010000027">
    <property type="protein sequence ID" value="MEA5446314.1"/>
    <property type="molecule type" value="Genomic_DNA"/>
</dbReference>
<sequence length="508" mass="57945">MNNSCQYLAKAEWLLAAIKNEGEDSRRSRCHQLRSIIAAQDIRRAGKEGLETSVAWWLIGVKLAKVERRYRDVLLLAHRIAVFSSRRRVEAMEELADTYLKIHEYSKAERVVRILERIGSASSVKSLSRKVYRQASKPLANDSAYYCVQELVDQNDEGALNLYQEWIKYSNYIRYKGALLGLFSAILTLRERLCRSVTLPRQDVRKVSGDDDIGRMVFVSGFNYSGSGAVFDFLKAIEGVRTPIDDKKVALFQGMDRSLSLHSISNSEIEGEPSSYVFERILKFLFLNVFGVALPPDYGSKRMASLYRKSLFVRASSTTECRERLIERVSEEVGTCEAAEIGGLGVGLLSVFLGPSLSASEDIVLFNNNIKCGRVEVLKVFENARVIFVVRDPCDQYYDHIRSMPDKRISVEKYIQEYRAGRRRLGSVLSDQEIRNRVSVVRFEEFVSQEETRRSVLEWLGLPEECAVGPVGDFDPRRSAKNIDLPLREEEPEAYKDIRNALKEYSVF</sequence>
<dbReference type="SUPFAM" id="SSF52540">
    <property type="entry name" value="P-loop containing nucleoside triphosphate hydrolases"/>
    <property type="match status" value="1"/>
</dbReference>
<proteinExistence type="predicted"/>
<dbReference type="Pfam" id="PF13469">
    <property type="entry name" value="Sulfotransfer_3"/>
    <property type="match status" value="1"/>
</dbReference>
<dbReference type="AlphaFoldDB" id="A0AAP6JHH5"/>
<dbReference type="Proteomes" id="UP001302316">
    <property type="component" value="Unassembled WGS sequence"/>
</dbReference>
<dbReference type="InterPro" id="IPR027417">
    <property type="entry name" value="P-loop_NTPase"/>
</dbReference>
<evidence type="ECO:0000313" key="2">
    <source>
        <dbReference type="Proteomes" id="UP001302316"/>
    </source>
</evidence>
<dbReference type="Gene3D" id="3.40.50.300">
    <property type="entry name" value="P-loop containing nucleotide triphosphate hydrolases"/>
    <property type="match status" value="1"/>
</dbReference>
<evidence type="ECO:0000313" key="1">
    <source>
        <dbReference type="EMBL" id="MEA5446314.1"/>
    </source>
</evidence>
<reference evidence="1 2" key="1">
    <citation type="submission" date="2023-12" db="EMBL/GenBank/DDBJ databases">
        <title>Whole-genome sequencing of halo(alkali)philic microorganisms from hypersaline lakes.</title>
        <authorList>
            <person name="Sorokin D.Y."/>
            <person name="Merkel A.Y."/>
            <person name="Messina E."/>
            <person name="Yakimov M."/>
        </authorList>
    </citation>
    <scope>NUCLEOTIDE SEQUENCE [LARGE SCALE GENOMIC DNA]</scope>
    <source>
        <strain evidence="1 2">AB-CW1</strain>
    </source>
</reference>
<accession>A0AAP6JHH5</accession>
<name>A0AAP6JHH5_9GAMM</name>
<gene>
    <name evidence="1" type="ORF">VCB98_10830</name>
</gene>